<dbReference type="GO" id="GO:0071108">
    <property type="term" value="P:protein K48-linked deubiquitination"/>
    <property type="evidence" value="ECO:0007669"/>
    <property type="project" value="TreeGrafter"/>
</dbReference>
<name>A0A9W7GHV8_9STRA</name>
<evidence type="ECO:0000313" key="3">
    <source>
        <dbReference type="EMBL" id="GMI45847.1"/>
    </source>
</evidence>
<dbReference type="PANTHER" id="PTHR18063:SF6">
    <property type="entry name" value="UBIQUITIN CARBOXYL-TERMINAL HYDROLASE"/>
    <property type="match status" value="1"/>
</dbReference>
<dbReference type="Pfam" id="PF04424">
    <property type="entry name" value="MINDY_DUB"/>
    <property type="match status" value="1"/>
</dbReference>
<gene>
    <name evidence="3" type="ORF">TrCOL_g12551</name>
</gene>
<dbReference type="EMBL" id="BRYA01000267">
    <property type="protein sequence ID" value="GMI45847.1"/>
    <property type="molecule type" value="Genomic_DNA"/>
</dbReference>
<dbReference type="InterPro" id="IPR033979">
    <property type="entry name" value="MINDY_domain"/>
</dbReference>
<protein>
    <recommendedName>
        <fullName evidence="2">MINDY deubiquitinase domain-containing protein</fullName>
    </recommendedName>
</protein>
<dbReference type="GO" id="GO:0004843">
    <property type="term" value="F:cysteine-type deubiquitinase activity"/>
    <property type="evidence" value="ECO:0007669"/>
    <property type="project" value="InterPro"/>
</dbReference>
<organism evidence="3 4">
    <name type="scientific">Triparma columacea</name>
    <dbReference type="NCBI Taxonomy" id="722753"/>
    <lineage>
        <taxon>Eukaryota</taxon>
        <taxon>Sar</taxon>
        <taxon>Stramenopiles</taxon>
        <taxon>Ochrophyta</taxon>
        <taxon>Bolidophyceae</taxon>
        <taxon>Parmales</taxon>
        <taxon>Triparmaceae</taxon>
        <taxon>Triparma</taxon>
    </lineage>
</organism>
<keyword evidence="4" id="KW-1185">Reference proteome</keyword>
<proteinExistence type="predicted"/>
<evidence type="ECO:0000259" key="2">
    <source>
        <dbReference type="Pfam" id="PF04424"/>
    </source>
</evidence>
<feature type="compositionally biased region" description="Basic and acidic residues" evidence="1">
    <location>
        <begin position="374"/>
        <end position="392"/>
    </location>
</feature>
<dbReference type="GO" id="GO:1990380">
    <property type="term" value="F:K48-linked deubiquitinase activity"/>
    <property type="evidence" value="ECO:0007669"/>
    <property type="project" value="InterPro"/>
</dbReference>
<dbReference type="GO" id="GO:0005829">
    <property type="term" value="C:cytosol"/>
    <property type="evidence" value="ECO:0007669"/>
    <property type="project" value="TreeGrafter"/>
</dbReference>
<dbReference type="Proteomes" id="UP001165065">
    <property type="component" value="Unassembled WGS sequence"/>
</dbReference>
<dbReference type="GO" id="GO:0016807">
    <property type="term" value="F:cysteine-type carboxypeptidase activity"/>
    <property type="evidence" value="ECO:0007669"/>
    <property type="project" value="TreeGrafter"/>
</dbReference>
<dbReference type="AlphaFoldDB" id="A0A9W7GHV8"/>
<dbReference type="InterPro" id="IPR007518">
    <property type="entry name" value="MINDY"/>
</dbReference>
<dbReference type="PANTHER" id="PTHR18063">
    <property type="entry name" value="NF-E2 INDUCIBLE PROTEIN"/>
    <property type="match status" value="1"/>
</dbReference>
<dbReference type="GO" id="GO:0071944">
    <property type="term" value="C:cell periphery"/>
    <property type="evidence" value="ECO:0007669"/>
    <property type="project" value="TreeGrafter"/>
</dbReference>
<reference evidence="4" key="1">
    <citation type="journal article" date="2023" name="Commun. Biol.">
        <title>Genome analysis of Parmales, the sister group of diatoms, reveals the evolutionary specialization of diatoms from phago-mixotrophs to photoautotrophs.</title>
        <authorList>
            <person name="Ban H."/>
            <person name="Sato S."/>
            <person name="Yoshikawa S."/>
            <person name="Yamada K."/>
            <person name="Nakamura Y."/>
            <person name="Ichinomiya M."/>
            <person name="Sato N."/>
            <person name="Blanc-Mathieu R."/>
            <person name="Endo H."/>
            <person name="Kuwata A."/>
            <person name="Ogata H."/>
        </authorList>
    </citation>
    <scope>NUCLEOTIDE SEQUENCE [LARGE SCALE GENOMIC DNA]</scope>
</reference>
<dbReference type="OrthoDB" id="10261212at2759"/>
<feature type="domain" description="MINDY deubiquitinase" evidence="2">
    <location>
        <begin position="15"/>
        <end position="260"/>
    </location>
</feature>
<feature type="region of interest" description="Disordered" evidence="1">
    <location>
        <begin position="353"/>
        <end position="398"/>
    </location>
</feature>
<comment type="caution">
    <text evidence="3">The sequence shown here is derived from an EMBL/GenBank/DDBJ whole genome shotgun (WGS) entry which is preliminary data.</text>
</comment>
<evidence type="ECO:0000313" key="4">
    <source>
        <dbReference type="Proteomes" id="UP001165065"/>
    </source>
</evidence>
<evidence type="ECO:0000256" key="1">
    <source>
        <dbReference type="SAM" id="MobiDB-lite"/>
    </source>
</evidence>
<feature type="compositionally biased region" description="Basic and acidic residues" evidence="1">
    <location>
        <begin position="356"/>
        <end position="367"/>
    </location>
</feature>
<accession>A0A9W7GHV8</accession>
<sequence length="398" mass="43549">MTTTPLTSTSPNTDEYEVKCIAFFGDDRSILMQNANGPCPLLALANALILRNAISLPKRAIAMGKATFSDLVEILSNKALDDGGERGRSADIEALVNVLPSLNKGLDVNPKFCNGVTGYEYTDKLVPFDVFGVELVHGWCVDPSDPTFPLLKKYSYNQLVEMIISSQSNGETTVEAETAKSFLDGSAHQLTYHGLTSLHTHLPENTLAVFFRNNHFSTLFKHEDTLFLLVTDQGYATVREIVWEALSNIDGDTAYVDGEFKTPSIADDYTYSNSNLNNTHASADDALQAAIAASLQPSLPSSIPSVPTYGPGHSETVASISPNVAVGVALSPPTSTNKPPASDEQIAQQLQYQLNLEERSRRDEELARQYQTEENQRGREQEPPRREKKKSDSSCILS</sequence>